<dbReference type="Proteomes" id="UP000653644">
    <property type="component" value="Unassembled WGS sequence"/>
</dbReference>
<protein>
    <submittedName>
        <fullName evidence="1">Uncharacterized protein</fullName>
    </submittedName>
</protein>
<name>A0ABQ3CNP1_9ACTN</name>
<organism evidence="1 2">
    <name type="scientific">Streptomyces canarius</name>
    <dbReference type="NCBI Taxonomy" id="285453"/>
    <lineage>
        <taxon>Bacteria</taxon>
        <taxon>Bacillati</taxon>
        <taxon>Actinomycetota</taxon>
        <taxon>Actinomycetes</taxon>
        <taxon>Kitasatosporales</taxon>
        <taxon>Streptomycetaceae</taxon>
        <taxon>Streptomyces</taxon>
    </lineage>
</organism>
<evidence type="ECO:0000313" key="1">
    <source>
        <dbReference type="EMBL" id="GHA33363.1"/>
    </source>
</evidence>
<comment type="caution">
    <text evidence="1">The sequence shown here is derived from an EMBL/GenBank/DDBJ whole genome shotgun (WGS) entry which is preliminary data.</text>
</comment>
<sequence length="165" mass="17455">MAQVDKVRKRLAGELLPGEQVQYGILAFRIGGVRKTMIGGAAGIAGAAGAAAVNVATSGAKADVPAAQLPLPGRFIVGLTDQRLMVFSIGGFFVAKPKKLLHSYALDQLAWMSEPELIAGVAQALRVFIGVADAGVLSFEFPRLQVAEARNMVRRIERDMPTPQA</sequence>
<dbReference type="EMBL" id="BMVN01000014">
    <property type="protein sequence ID" value="GHA33363.1"/>
    <property type="molecule type" value="Genomic_DNA"/>
</dbReference>
<proteinExistence type="predicted"/>
<gene>
    <name evidence="1" type="ORF">GCM10010345_42390</name>
</gene>
<reference evidence="2" key="1">
    <citation type="journal article" date="2019" name="Int. J. Syst. Evol. Microbiol.">
        <title>The Global Catalogue of Microorganisms (GCM) 10K type strain sequencing project: providing services to taxonomists for standard genome sequencing and annotation.</title>
        <authorList>
            <consortium name="The Broad Institute Genomics Platform"/>
            <consortium name="The Broad Institute Genome Sequencing Center for Infectious Disease"/>
            <person name="Wu L."/>
            <person name="Ma J."/>
        </authorList>
    </citation>
    <scope>NUCLEOTIDE SEQUENCE [LARGE SCALE GENOMIC DNA]</scope>
    <source>
        <strain evidence="2">JCM 4733</strain>
    </source>
</reference>
<accession>A0ABQ3CNP1</accession>
<dbReference type="RefSeq" id="WP_189888291.1">
    <property type="nucleotide sequence ID" value="NZ_BMVN01000014.1"/>
</dbReference>
<evidence type="ECO:0000313" key="2">
    <source>
        <dbReference type="Proteomes" id="UP000653644"/>
    </source>
</evidence>
<keyword evidence="2" id="KW-1185">Reference proteome</keyword>